<name>A0A8S0WHF8_9FIRM</name>
<evidence type="ECO:0000313" key="1">
    <source>
        <dbReference type="EMBL" id="CAA7602662.1"/>
    </source>
</evidence>
<dbReference type="RefSeq" id="WP_240985994.1">
    <property type="nucleotide sequence ID" value="NZ_CDGJ01000111.1"/>
</dbReference>
<evidence type="ECO:0000313" key="2">
    <source>
        <dbReference type="EMBL" id="CEJ09135.1"/>
    </source>
</evidence>
<dbReference type="Proteomes" id="UP000836597">
    <property type="component" value="Chromosome"/>
</dbReference>
<dbReference type="GO" id="GO:0005975">
    <property type="term" value="P:carbohydrate metabolic process"/>
    <property type="evidence" value="ECO:0007669"/>
    <property type="project" value="InterPro"/>
</dbReference>
<protein>
    <submittedName>
        <fullName evidence="1">Six-hairpin glycosidase-like</fullName>
    </submittedName>
</protein>
<dbReference type="InterPro" id="IPR008928">
    <property type="entry name" value="6-hairpin_glycosidase_sf"/>
</dbReference>
<reference evidence="2" key="1">
    <citation type="submission" date="2014-11" db="EMBL/GenBank/DDBJ databases">
        <authorList>
            <person name="Hornung B.V."/>
        </authorList>
    </citation>
    <scope>NUCLEOTIDE SEQUENCE</scope>
    <source>
        <strain evidence="2">INE</strain>
    </source>
</reference>
<organism evidence="1">
    <name type="scientific">Acididesulfobacillus acetoxydans</name>
    <dbReference type="NCBI Taxonomy" id="1561005"/>
    <lineage>
        <taxon>Bacteria</taxon>
        <taxon>Bacillati</taxon>
        <taxon>Bacillota</taxon>
        <taxon>Clostridia</taxon>
        <taxon>Eubacteriales</taxon>
        <taxon>Peptococcaceae</taxon>
        <taxon>Acididesulfobacillus</taxon>
    </lineage>
</organism>
<dbReference type="SUPFAM" id="SSF48208">
    <property type="entry name" value="Six-hairpin glycosidases"/>
    <property type="match status" value="1"/>
</dbReference>
<dbReference type="EMBL" id="LR746496">
    <property type="protein sequence ID" value="CAA7602662.1"/>
    <property type="molecule type" value="Genomic_DNA"/>
</dbReference>
<dbReference type="EMBL" id="CDGJ01000111">
    <property type="protein sequence ID" value="CEJ09135.1"/>
    <property type="molecule type" value="Genomic_DNA"/>
</dbReference>
<dbReference type="Proteomes" id="UP001071230">
    <property type="component" value="Unassembled WGS sequence"/>
</dbReference>
<keyword evidence="1" id="KW-0378">Hydrolase</keyword>
<gene>
    <name evidence="1" type="ORF">DEACI_3341</name>
    <name evidence="2" type="ORF">DEACI_3618</name>
</gene>
<sequence>MANKALVELEGEKNLLQPFFYRKGKQLKITKTETVKEHYYLPRLSFYLEDGTEVTGRIYADLQEKGFVYEFASSEAVDIRLACSIEYVNLLRFNSHNVAVEKTIKTDKWLGNPVLDIVSPQVCLALAFGGDADFDFSYSGKNRLLNLTIPCKNRNCFYVSLNSDTDGASTTLIHLRRKGYQRIYAEFAAWITQKTISYAKDGALERIVNENLFFNYFFAVAKDMESDRYLALTSRSPRYYVSGAFWERDSFLWSFPAVKLVNPK</sequence>
<keyword evidence="1" id="KW-0326">Glycosidase</keyword>
<dbReference type="AlphaFoldDB" id="A0A8S0WHF8"/>
<reference evidence="1" key="2">
    <citation type="submission" date="2020-01" db="EMBL/GenBank/DDBJ databases">
        <authorList>
            <person name="Hornung B."/>
        </authorList>
    </citation>
    <scope>NUCLEOTIDE SEQUENCE</scope>
    <source>
        <strain evidence="1">PacBioINE</strain>
    </source>
</reference>
<dbReference type="GO" id="GO:0016798">
    <property type="term" value="F:hydrolase activity, acting on glycosyl bonds"/>
    <property type="evidence" value="ECO:0007669"/>
    <property type="project" value="UniProtKB-KW"/>
</dbReference>
<keyword evidence="3" id="KW-1185">Reference proteome</keyword>
<accession>A0A8S0WHF8</accession>
<evidence type="ECO:0000313" key="3">
    <source>
        <dbReference type="Proteomes" id="UP001071230"/>
    </source>
</evidence>
<proteinExistence type="predicted"/>
<dbReference type="KEGG" id="aacx:DEACI_3341"/>